<evidence type="ECO:0000313" key="1">
    <source>
        <dbReference type="EMBL" id="GMQ64650.1"/>
    </source>
</evidence>
<comment type="caution">
    <text evidence="1">The sequence shown here is derived from an EMBL/GenBank/DDBJ whole genome shotgun (WGS) entry which is preliminary data.</text>
</comment>
<accession>A0ACB5UP62</accession>
<name>A0ACB5UP62_9FIRM</name>
<gene>
    <name evidence="1" type="ORF">AN2V17_38880</name>
</gene>
<organism evidence="1 2">
    <name type="scientific">Vallitalea maricola</name>
    <dbReference type="NCBI Taxonomy" id="3074433"/>
    <lineage>
        <taxon>Bacteria</taxon>
        <taxon>Bacillati</taxon>
        <taxon>Bacillota</taxon>
        <taxon>Clostridia</taxon>
        <taxon>Lachnospirales</taxon>
        <taxon>Vallitaleaceae</taxon>
        <taxon>Vallitalea</taxon>
    </lineage>
</organism>
<dbReference type="EMBL" id="BTPU01000076">
    <property type="protein sequence ID" value="GMQ64650.1"/>
    <property type="molecule type" value="Genomic_DNA"/>
</dbReference>
<proteinExistence type="predicted"/>
<protein>
    <submittedName>
        <fullName evidence="1">Uncharacterized protein</fullName>
    </submittedName>
</protein>
<dbReference type="Proteomes" id="UP001374599">
    <property type="component" value="Unassembled WGS sequence"/>
</dbReference>
<sequence length="96" mass="11095">MVKKIIVIFTVAVLALMGWYIYRINLSPLDVVMKDKSPSDSILYPKEVLYQSAVSEEQYIIIYKNNDENLCNVLLEKTFFGYEVLDFNGEMSTNIT</sequence>
<evidence type="ECO:0000313" key="2">
    <source>
        <dbReference type="Proteomes" id="UP001374599"/>
    </source>
</evidence>
<keyword evidence="2" id="KW-1185">Reference proteome</keyword>
<reference evidence="1" key="1">
    <citation type="submission" date="2023-09" db="EMBL/GenBank/DDBJ databases">
        <title>Vallitalea sediminicola and Vallitalea maricola sp. nov., anaerobic bacteria isolated from marine sediment.</title>
        <authorList>
            <person name="Hirano S."/>
            <person name="Maeda A."/>
            <person name="Terahara T."/>
            <person name="Mori K."/>
            <person name="Hamada M."/>
            <person name="Matsumoto R."/>
            <person name="Kobayashi T."/>
        </authorList>
    </citation>
    <scope>NUCLEOTIDE SEQUENCE</scope>
    <source>
        <strain evidence="1">AN17-2</strain>
    </source>
</reference>